<feature type="compositionally biased region" description="Low complexity" evidence="1">
    <location>
        <begin position="347"/>
        <end position="365"/>
    </location>
</feature>
<evidence type="ECO:0000313" key="4">
    <source>
        <dbReference type="EnsemblProtists" id="EKX31762"/>
    </source>
</evidence>
<keyword evidence="2" id="KW-0812">Transmembrane</keyword>
<feature type="region of interest" description="Disordered" evidence="1">
    <location>
        <begin position="221"/>
        <end position="241"/>
    </location>
</feature>
<organism evidence="3">
    <name type="scientific">Guillardia theta (strain CCMP2712)</name>
    <name type="common">Cryptophyte</name>
    <dbReference type="NCBI Taxonomy" id="905079"/>
    <lineage>
        <taxon>Eukaryota</taxon>
        <taxon>Cryptophyceae</taxon>
        <taxon>Pyrenomonadales</taxon>
        <taxon>Geminigeraceae</taxon>
        <taxon>Guillardia</taxon>
    </lineage>
</organism>
<dbReference type="EMBL" id="JH993239">
    <property type="protein sequence ID" value="EKX31762.1"/>
    <property type="molecule type" value="Genomic_DNA"/>
</dbReference>
<feature type="region of interest" description="Disordered" evidence="1">
    <location>
        <begin position="335"/>
        <end position="371"/>
    </location>
</feature>
<protein>
    <submittedName>
        <fullName evidence="3 4">Uncharacterized protein</fullName>
    </submittedName>
</protein>
<proteinExistence type="predicted"/>
<feature type="region of interest" description="Disordered" evidence="1">
    <location>
        <begin position="516"/>
        <end position="540"/>
    </location>
</feature>
<reference evidence="4" key="3">
    <citation type="submission" date="2015-06" db="UniProtKB">
        <authorList>
            <consortium name="EnsemblProtists"/>
        </authorList>
    </citation>
    <scope>IDENTIFICATION</scope>
</reference>
<dbReference type="PaxDb" id="55529-EKX31762"/>
<feature type="region of interest" description="Disordered" evidence="1">
    <location>
        <begin position="290"/>
        <end position="309"/>
    </location>
</feature>
<dbReference type="AlphaFoldDB" id="L1I6S4"/>
<dbReference type="RefSeq" id="XP_005818742.1">
    <property type="nucleotide sequence ID" value="XM_005818685.1"/>
</dbReference>
<reference evidence="5" key="2">
    <citation type="submission" date="2012-11" db="EMBL/GenBank/DDBJ databases">
        <authorList>
            <person name="Kuo A."/>
            <person name="Curtis B.A."/>
            <person name="Tanifuji G."/>
            <person name="Burki F."/>
            <person name="Gruber A."/>
            <person name="Irimia M."/>
            <person name="Maruyama S."/>
            <person name="Arias M.C."/>
            <person name="Ball S.G."/>
            <person name="Gile G.H."/>
            <person name="Hirakawa Y."/>
            <person name="Hopkins J.F."/>
            <person name="Rensing S.A."/>
            <person name="Schmutz J."/>
            <person name="Symeonidi A."/>
            <person name="Elias M."/>
            <person name="Eveleigh R.J."/>
            <person name="Herman E.K."/>
            <person name="Klute M.J."/>
            <person name="Nakayama T."/>
            <person name="Obornik M."/>
            <person name="Reyes-Prieto A."/>
            <person name="Armbrust E.V."/>
            <person name="Aves S.J."/>
            <person name="Beiko R.G."/>
            <person name="Coutinho P."/>
            <person name="Dacks J.B."/>
            <person name="Durnford D.G."/>
            <person name="Fast N.M."/>
            <person name="Green B.R."/>
            <person name="Grisdale C."/>
            <person name="Hempe F."/>
            <person name="Henrissat B."/>
            <person name="Hoppner M.P."/>
            <person name="Ishida K.-I."/>
            <person name="Kim E."/>
            <person name="Koreny L."/>
            <person name="Kroth P.G."/>
            <person name="Liu Y."/>
            <person name="Malik S.-B."/>
            <person name="Maier U.G."/>
            <person name="McRose D."/>
            <person name="Mock T."/>
            <person name="Neilson J.A."/>
            <person name="Onodera N.T."/>
            <person name="Poole A.M."/>
            <person name="Pritham E.J."/>
            <person name="Richards T.A."/>
            <person name="Rocap G."/>
            <person name="Roy S.W."/>
            <person name="Sarai C."/>
            <person name="Schaack S."/>
            <person name="Shirato S."/>
            <person name="Slamovits C.H."/>
            <person name="Spencer D.F."/>
            <person name="Suzuki S."/>
            <person name="Worden A.Z."/>
            <person name="Zauner S."/>
            <person name="Barry K."/>
            <person name="Bell C."/>
            <person name="Bharti A.K."/>
            <person name="Crow J.A."/>
            <person name="Grimwood J."/>
            <person name="Kramer R."/>
            <person name="Lindquist E."/>
            <person name="Lucas S."/>
            <person name="Salamov A."/>
            <person name="McFadden G.I."/>
            <person name="Lane C.E."/>
            <person name="Keeling P.J."/>
            <person name="Gray M.W."/>
            <person name="Grigoriev I.V."/>
            <person name="Archibald J.M."/>
        </authorList>
    </citation>
    <scope>NUCLEOTIDE SEQUENCE</scope>
    <source>
        <strain evidence="5">CCMP2712</strain>
    </source>
</reference>
<accession>L1I6S4</accession>
<reference evidence="3 5" key="1">
    <citation type="journal article" date="2012" name="Nature">
        <title>Algal genomes reveal evolutionary mosaicism and the fate of nucleomorphs.</title>
        <authorList>
            <consortium name="DOE Joint Genome Institute"/>
            <person name="Curtis B.A."/>
            <person name="Tanifuji G."/>
            <person name="Burki F."/>
            <person name="Gruber A."/>
            <person name="Irimia M."/>
            <person name="Maruyama S."/>
            <person name="Arias M.C."/>
            <person name="Ball S.G."/>
            <person name="Gile G.H."/>
            <person name="Hirakawa Y."/>
            <person name="Hopkins J.F."/>
            <person name="Kuo A."/>
            <person name="Rensing S.A."/>
            <person name="Schmutz J."/>
            <person name="Symeonidi A."/>
            <person name="Elias M."/>
            <person name="Eveleigh R.J."/>
            <person name="Herman E.K."/>
            <person name="Klute M.J."/>
            <person name="Nakayama T."/>
            <person name="Obornik M."/>
            <person name="Reyes-Prieto A."/>
            <person name="Armbrust E.V."/>
            <person name="Aves S.J."/>
            <person name="Beiko R.G."/>
            <person name="Coutinho P."/>
            <person name="Dacks J.B."/>
            <person name="Durnford D.G."/>
            <person name="Fast N.M."/>
            <person name="Green B.R."/>
            <person name="Grisdale C.J."/>
            <person name="Hempel F."/>
            <person name="Henrissat B."/>
            <person name="Hoppner M.P."/>
            <person name="Ishida K."/>
            <person name="Kim E."/>
            <person name="Koreny L."/>
            <person name="Kroth P.G."/>
            <person name="Liu Y."/>
            <person name="Malik S.B."/>
            <person name="Maier U.G."/>
            <person name="McRose D."/>
            <person name="Mock T."/>
            <person name="Neilson J.A."/>
            <person name="Onodera N.T."/>
            <person name="Poole A.M."/>
            <person name="Pritham E.J."/>
            <person name="Richards T.A."/>
            <person name="Rocap G."/>
            <person name="Roy S.W."/>
            <person name="Sarai C."/>
            <person name="Schaack S."/>
            <person name="Shirato S."/>
            <person name="Slamovits C.H."/>
            <person name="Spencer D.F."/>
            <person name="Suzuki S."/>
            <person name="Worden A.Z."/>
            <person name="Zauner S."/>
            <person name="Barry K."/>
            <person name="Bell C."/>
            <person name="Bharti A.K."/>
            <person name="Crow J.A."/>
            <person name="Grimwood J."/>
            <person name="Kramer R."/>
            <person name="Lindquist E."/>
            <person name="Lucas S."/>
            <person name="Salamov A."/>
            <person name="McFadden G.I."/>
            <person name="Lane C.E."/>
            <person name="Keeling P.J."/>
            <person name="Gray M.W."/>
            <person name="Grigoriev I.V."/>
            <person name="Archibald J.M."/>
        </authorList>
    </citation>
    <scope>NUCLEOTIDE SEQUENCE</scope>
    <source>
        <strain evidence="3 5">CCMP2712</strain>
    </source>
</reference>
<feature type="compositionally biased region" description="Low complexity" evidence="1">
    <location>
        <begin position="557"/>
        <end position="570"/>
    </location>
</feature>
<evidence type="ECO:0000313" key="5">
    <source>
        <dbReference type="Proteomes" id="UP000011087"/>
    </source>
</evidence>
<evidence type="ECO:0000313" key="3">
    <source>
        <dbReference type="EMBL" id="EKX31762.1"/>
    </source>
</evidence>
<name>L1I6S4_GUITC</name>
<feature type="region of interest" description="Disordered" evidence="1">
    <location>
        <begin position="551"/>
        <end position="570"/>
    </location>
</feature>
<evidence type="ECO:0000256" key="2">
    <source>
        <dbReference type="SAM" id="Phobius"/>
    </source>
</evidence>
<evidence type="ECO:0000256" key="1">
    <source>
        <dbReference type="SAM" id="MobiDB-lite"/>
    </source>
</evidence>
<feature type="transmembrane region" description="Helical" evidence="2">
    <location>
        <begin position="35"/>
        <end position="54"/>
    </location>
</feature>
<keyword evidence="2" id="KW-1133">Transmembrane helix</keyword>
<keyword evidence="5" id="KW-1185">Reference proteome</keyword>
<dbReference type="HOGENOM" id="CLU_478567_0_0_1"/>
<dbReference type="GeneID" id="17288484"/>
<gene>
    <name evidence="3" type="ORF">GUITHDRAFT_149090</name>
</gene>
<dbReference type="KEGG" id="gtt:GUITHDRAFT_149090"/>
<dbReference type="EnsemblProtists" id="EKX31762">
    <property type="protein sequence ID" value="EKX31762"/>
    <property type="gene ID" value="GUITHDRAFT_149090"/>
</dbReference>
<sequence>MVTEGRGRDGDGRGRPMGDYCAIAVIVKDKRKMRWGSFCACGAVLLFACTVWVASEGKGSINAGFQGDALLGTVEGDSLRNRAKIVAKKLYEAELDLAKVWLLLERGWEQQFRLSLYQDGFRSQQKLAKLRALQKTAVHLAAELRAQRDSGELKLGRKQMLASTSLMGLSSHPTVPVKEILRLQDLGSLVEEIQKSGQQGTGAAQANPININIYLPQYPGSPPAGSAAVSQEPAAEDELQKQNKQIQGILASMQHKASDTAVLHQARVQQEIKRAVQAESQDLGVANPLKSSELRQQRVRKPAGTAKAARDDALIRKMKMDGMILEPGRVQSLSSVPTKHQVVSPHAQLADSASPLSLSARPATSTQKGTNDERLLSLAMSPLSSTPTVSLSELRRSARDEYRSLLHAAGDAEKMKITGSLGDLLPDSIMNAEKRRNVIFEMNNPYAKAKSDVGGVYHVWGSNHRARDKAEPSVKDVVESNNRMLAGLEEAARVNQVKKVRGDGWNELEAKHKNPDSFNVFDSPDSTKATHEKKGDQPVVSKLASWQEELKKRESGSRAAGLSLGSLDDF</sequence>
<keyword evidence="2" id="KW-0472">Membrane</keyword>
<dbReference type="Proteomes" id="UP000011087">
    <property type="component" value="Unassembled WGS sequence"/>
</dbReference>